<reference evidence="1 2" key="1">
    <citation type="journal article" date="2022" name="Plant J.">
        <title>Chromosome-level genome of Camellia lanceoleosa provides a valuable resource for understanding genome evolution and self-incompatibility.</title>
        <authorList>
            <person name="Gong W."/>
            <person name="Xiao S."/>
            <person name="Wang L."/>
            <person name="Liao Z."/>
            <person name="Chang Y."/>
            <person name="Mo W."/>
            <person name="Hu G."/>
            <person name="Li W."/>
            <person name="Zhao G."/>
            <person name="Zhu H."/>
            <person name="Hu X."/>
            <person name="Ji K."/>
            <person name="Xiang X."/>
            <person name="Song Q."/>
            <person name="Yuan D."/>
            <person name="Jin S."/>
            <person name="Zhang L."/>
        </authorList>
    </citation>
    <scope>NUCLEOTIDE SEQUENCE [LARGE SCALE GENOMIC DNA]</scope>
    <source>
        <strain evidence="1">SQ_2022a</strain>
    </source>
</reference>
<protein>
    <submittedName>
        <fullName evidence="1">L10-interacting MYB domain-containing protein</fullName>
    </submittedName>
</protein>
<dbReference type="Proteomes" id="UP001060215">
    <property type="component" value="Chromosome 6"/>
</dbReference>
<comment type="caution">
    <text evidence="1">The sequence shown here is derived from an EMBL/GenBank/DDBJ whole genome shotgun (WGS) entry which is preliminary data.</text>
</comment>
<keyword evidence="2" id="KW-1185">Reference proteome</keyword>
<proteinExistence type="predicted"/>
<evidence type="ECO:0000313" key="2">
    <source>
        <dbReference type="Proteomes" id="UP001060215"/>
    </source>
</evidence>
<dbReference type="EMBL" id="CM045763">
    <property type="protein sequence ID" value="KAI8020805.1"/>
    <property type="molecule type" value="Genomic_DNA"/>
</dbReference>
<evidence type="ECO:0000313" key="1">
    <source>
        <dbReference type="EMBL" id="KAI8020805.1"/>
    </source>
</evidence>
<sequence length="351" mass="39063">MASTRTSPRTPSRTSGKGVTPTQREPVHKCTWDSYNIKLFPQLVIAEMGDGNRQLCSLSMSGYKKLANKFLDRTGLLHSSKQIKNKYDNLKKDWITWKKLQDSSQGFTGIGYDHTLGLFTAPDHWWAKMQVMNHRCAKFKTKPLKHLDLIEKVFAGVTATRKHVWTPSEIRNTDAISDNVTTSDNNMGPLSGSTPPRDVPDRVGENVMDCSLFDDAPPHSTTDGSANAKRRKRAAPGTVASSMDNLVEAVSEKNRELKITQYIVTGNGENTVGDYLARLMTVPGLQGGRPLFLFACSLMDSPNNCDLIMGLPLDNIVNWLKEKRVITHQPVMVEWSPGVRLFGQDGVVDMN</sequence>
<organism evidence="1 2">
    <name type="scientific">Camellia lanceoleosa</name>
    <dbReference type="NCBI Taxonomy" id="1840588"/>
    <lineage>
        <taxon>Eukaryota</taxon>
        <taxon>Viridiplantae</taxon>
        <taxon>Streptophyta</taxon>
        <taxon>Embryophyta</taxon>
        <taxon>Tracheophyta</taxon>
        <taxon>Spermatophyta</taxon>
        <taxon>Magnoliopsida</taxon>
        <taxon>eudicotyledons</taxon>
        <taxon>Gunneridae</taxon>
        <taxon>Pentapetalae</taxon>
        <taxon>asterids</taxon>
        <taxon>Ericales</taxon>
        <taxon>Theaceae</taxon>
        <taxon>Camellia</taxon>
    </lineage>
</organism>
<gene>
    <name evidence="1" type="ORF">LOK49_LG03G00905</name>
</gene>
<name>A0ACC0I7K9_9ERIC</name>
<accession>A0ACC0I7K9</accession>